<dbReference type="Proteomes" id="UP001165064">
    <property type="component" value="Unassembled WGS sequence"/>
</dbReference>
<evidence type="ECO:0000313" key="2">
    <source>
        <dbReference type="Proteomes" id="UP001165064"/>
    </source>
</evidence>
<evidence type="ECO:0000313" key="1">
    <source>
        <dbReference type="EMBL" id="GME82278.1"/>
    </source>
</evidence>
<protein>
    <submittedName>
        <fullName evidence="1">Unnamed protein product</fullName>
    </submittedName>
</protein>
<proteinExistence type="predicted"/>
<sequence>MNISVSVLPAFHIFQEYTAGLKYATGAHFGSFTTKSVLAYTPILSAWGAATFAGIFVFTENWPLFQDTFFKKVPVLGDHWVREIDPEDSPQ</sequence>
<reference evidence="1" key="1">
    <citation type="submission" date="2023-04" db="EMBL/GenBank/DDBJ databases">
        <title>Ambrosiozyma monospora NBRC 10751.</title>
        <authorList>
            <person name="Ichikawa N."/>
            <person name="Sato H."/>
            <person name="Tonouchi N."/>
        </authorList>
    </citation>
    <scope>NUCLEOTIDE SEQUENCE</scope>
    <source>
        <strain evidence="1">NBRC 10751</strain>
    </source>
</reference>
<organism evidence="1 2">
    <name type="scientific">Ambrosiozyma monospora</name>
    <name type="common">Yeast</name>
    <name type="synonym">Endomycopsis monosporus</name>
    <dbReference type="NCBI Taxonomy" id="43982"/>
    <lineage>
        <taxon>Eukaryota</taxon>
        <taxon>Fungi</taxon>
        <taxon>Dikarya</taxon>
        <taxon>Ascomycota</taxon>
        <taxon>Saccharomycotina</taxon>
        <taxon>Pichiomycetes</taxon>
        <taxon>Pichiales</taxon>
        <taxon>Pichiaceae</taxon>
        <taxon>Ambrosiozyma</taxon>
    </lineage>
</organism>
<dbReference type="EMBL" id="BSXS01003980">
    <property type="protein sequence ID" value="GME82278.1"/>
    <property type="molecule type" value="Genomic_DNA"/>
</dbReference>
<accession>A0ACB5T6N2</accession>
<comment type="caution">
    <text evidence="1">The sequence shown here is derived from an EMBL/GenBank/DDBJ whole genome shotgun (WGS) entry which is preliminary data.</text>
</comment>
<keyword evidence="2" id="KW-1185">Reference proteome</keyword>
<name>A0ACB5T6N2_AMBMO</name>
<gene>
    <name evidence="1" type="ORF">Amon02_000542500</name>
</gene>